<keyword evidence="6" id="KW-0694">RNA-binding</keyword>
<sequence>MRRGSRSGRKTMVVYVERTGDASSIAGFAVSRAVGVAVVRNRVKRRLRAIAAELLPTLPAGTHLVVRALPPAAGSSYETLRRDLRDAASSALRKASL</sequence>
<gene>
    <name evidence="8" type="primary">rnpA</name>
    <name evidence="8" type="ORF">RN607_14105</name>
</gene>
<reference evidence="8" key="1">
    <citation type="submission" date="2023-09" db="EMBL/GenBank/DDBJ databases">
        <title>Demequina sp. a novel bacteria isolated from Capsicum annuum.</title>
        <authorList>
            <person name="Humaira Z."/>
            <person name="Lee J."/>
            <person name="Cho D."/>
        </authorList>
    </citation>
    <scope>NUCLEOTIDE SEQUENCE</scope>
    <source>
        <strain evidence="8">PMTSA13</strain>
    </source>
</reference>
<dbReference type="AlphaFoldDB" id="A0AA96JB11"/>
<evidence type="ECO:0000256" key="1">
    <source>
        <dbReference type="ARBA" id="ARBA00002663"/>
    </source>
</evidence>
<keyword evidence="3" id="KW-0540">Nuclease</keyword>
<dbReference type="PANTHER" id="PTHR33992:SF1">
    <property type="entry name" value="RIBONUCLEASE P PROTEIN COMPONENT"/>
    <property type="match status" value="1"/>
</dbReference>
<dbReference type="EMBL" id="CP134880">
    <property type="protein sequence ID" value="WNM28872.1"/>
    <property type="molecule type" value="Genomic_DNA"/>
</dbReference>
<protein>
    <recommendedName>
        <fullName evidence="7">Ribonuclease P protein component</fullName>
        <ecNumber evidence="7">3.1.26.5</ecNumber>
    </recommendedName>
</protein>
<dbReference type="GO" id="GO:0030677">
    <property type="term" value="C:ribonuclease P complex"/>
    <property type="evidence" value="ECO:0007669"/>
    <property type="project" value="TreeGrafter"/>
</dbReference>
<evidence type="ECO:0000256" key="4">
    <source>
        <dbReference type="ARBA" id="ARBA00022759"/>
    </source>
</evidence>
<keyword evidence="2" id="KW-0819">tRNA processing</keyword>
<dbReference type="InterPro" id="IPR020539">
    <property type="entry name" value="RNase_P_CS"/>
</dbReference>
<dbReference type="Gene3D" id="3.30.230.10">
    <property type="match status" value="1"/>
</dbReference>
<dbReference type="PROSITE" id="PS00648">
    <property type="entry name" value="RIBONUCLEASE_P"/>
    <property type="match status" value="1"/>
</dbReference>
<evidence type="ECO:0000256" key="5">
    <source>
        <dbReference type="ARBA" id="ARBA00022801"/>
    </source>
</evidence>
<proteinExistence type="predicted"/>
<dbReference type="InterPro" id="IPR014721">
    <property type="entry name" value="Ribsml_uS5_D2-typ_fold_subgr"/>
</dbReference>
<evidence type="ECO:0000256" key="7">
    <source>
        <dbReference type="NCBIfam" id="TIGR00188"/>
    </source>
</evidence>
<dbReference type="NCBIfam" id="TIGR00188">
    <property type="entry name" value="rnpA"/>
    <property type="match status" value="1"/>
</dbReference>
<dbReference type="InterPro" id="IPR000100">
    <property type="entry name" value="RNase_P"/>
</dbReference>
<comment type="function">
    <text evidence="1">RNaseP catalyzes the removal of the 5'-leader sequence from pre-tRNA to produce the mature 5'-terminus. It can also cleave other RNA substrates such as 4.5S RNA. The protein component plays an auxiliary but essential role in vivo by binding to the 5'-leader sequence and broadening the substrate specificity of the ribozyme.</text>
</comment>
<dbReference type="Pfam" id="PF00825">
    <property type="entry name" value="Ribonuclease_P"/>
    <property type="match status" value="1"/>
</dbReference>
<dbReference type="GO" id="GO:0042781">
    <property type="term" value="F:3'-tRNA processing endoribonuclease activity"/>
    <property type="evidence" value="ECO:0007669"/>
    <property type="project" value="TreeGrafter"/>
</dbReference>
<keyword evidence="4" id="KW-0255">Endonuclease</keyword>
<name>A0AA96JB11_9MICO</name>
<evidence type="ECO:0000313" key="8">
    <source>
        <dbReference type="EMBL" id="WNM28872.1"/>
    </source>
</evidence>
<dbReference type="GO" id="GO:0000049">
    <property type="term" value="F:tRNA binding"/>
    <property type="evidence" value="ECO:0007669"/>
    <property type="project" value="InterPro"/>
</dbReference>
<dbReference type="EC" id="3.1.26.5" evidence="7"/>
<keyword evidence="5 8" id="KW-0378">Hydrolase</keyword>
<dbReference type="PANTHER" id="PTHR33992">
    <property type="entry name" value="RIBONUCLEASE P PROTEIN COMPONENT"/>
    <property type="match status" value="1"/>
</dbReference>
<dbReference type="SUPFAM" id="SSF54211">
    <property type="entry name" value="Ribosomal protein S5 domain 2-like"/>
    <property type="match status" value="1"/>
</dbReference>
<evidence type="ECO:0000256" key="6">
    <source>
        <dbReference type="ARBA" id="ARBA00022884"/>
    </source>
</evidence>
<accession>A0AA96JB11</accession>
<dbReference type="Proteomes" id="UP001303408">
    <property type="component" value="Chromosome"/>
</dbReference>
<dbReference type="InterPro" id="IPR020568">
    <property type="entry name" value="Ribosomal_Su5_D2-typ_SF"/>
</dbReference>
<dbReference type="GO" id="GO:0004526">
    <property type="term" value="F:ribonuclease P activity"/>
    <property type="evidence" value="ECO:0007669"/>
    <property type="project" value="UniProtKB-UniRule"/>
</dbReference>
<organism evidence="8">
    <name type="scientific">Demequina capsici</name>
    <dbReference type="NCBI Taxonomy" id="3075620"/>
    <lineage>
        <taxon>Bacteria</taxon>
        <taxon>Bacillati</taxon>
        <taxon>Actinomycetota</taxon>
        <taxon>Actinomycetes</taxon>
        <taxon>Micrococcales</taxon>
        <taxon>Demequinaceae</taxon>
        <taxon>Demequina</taxon>
    </lineage>
</organism>
<dbReference type="KEGG" id="dcp:RN607_14105"/>
<evidence type="ECO:0000256" key="2">
    <source>
        <dbReference type="ARBA" id="ARBA00022694"/>
    </source>
</evidence>
<dbReference type="RefSeq" id="WP_313545444.1">
    <property type="nucleotide sequence ID" value="NZ_CP134880.1"/>
</dbReference>
<evidence type="ECO:0000256" key="3">
    <source>
        <dbReference type="ARBA" id="ARBA00022722"/>
    </source>
</evidence>